<dbReference type="InterPro" id="IPR000312">
    <property type="entry name" value="Glycosyl_Trfase_fam3"/>
</dbReference>
<evidence type="ECO:0000256" key="10">
    <source>
        <dbReference type="ARBA" id="ARBA00048453"/>
    </source>
</evidence>
<comment type="catalytic activity">
    <reaction evidence="11">
        <text>thymidine + phosphate = 2-deoxy-alpha-D-ribose 1-phosphate + thymine</text>
        <dbReference type="Rhea" id="RHEA:16037"/>
        <dbReference type="ChEBI" id="CHEBI:17748"/>
        <dbReference type="ChEBI" id="CHEBI:17821"/>
        <dbReference type="ChEBI" id="CHEBI:43474"/>
        <dbReference type="ChEBI" id="CHEBI:57259"/>
        <dbReference type="EC" id="2.4.2.2"/>
    </reaction>
</comment>
<dbReference type="InterPro" id="IPR035902">
    <property type="entry name" value="Nuc_phospho_transferase"/>
</dbReference>
<evidence type="ECO:0000256" key="9">
    <source>
        <dbReference type="ARBA" id="ARBA00022679"/>
    </source>
</evidence>
<proteinExistence type="inferred from homology"/>
<dbReference type="Gene3D" id="1.20.970.10">
    <property type="entry name" value="Transferase, Pyrimidine Nucleoside Phosphorylase, Chain C"/>
    <property type="match status" value="1"/>
</dbReference>
<dbReference type="GO" id="GO:0016154">
    <property type="term" value="F:pyrimidine-nucleoside phosphorylase activity"/>
    <property type="evidence" value="ECO:0007669"/>
    <property type="project" value="UniProtKB-EC"/>
</dbReference>
<dbReference type="InterPro" id="IPR018090">
    <property type="entry name" value="Pyrmidine_PPas_bac/euk"/>
</dbReference>
<comment type="function">
    <text evidence="3">Catalyzes phosphorolysis of the pyrimidine nucleosides uridine, thymidine and 2'-deoxyuridine with the formation of the corresponding pyrimidine base and ribose-1-phosphate.</text>
</comment>
<dbReference type="PANTHER" id="PTHR10515:SF0">
    <property type="entry name" value="THYMIDINE PHOSPHORYLASE"/>
    <property type="match status" value="1"/>
</dbReference>
<evidence type="ECO:0000313" key="13">
    <source>
        <dbReference type="EMBL" id="MFC4738018.1"/>
    </source>
</evidence>
<keyword evidence="9 13" id="KW-0808">Transferase</keyword>
<evidence type="ECO:0000256" key="6">
    <source>
        <dbReference type="ARBA" id="ARBA00011889"/>
    </source>
</evidence>
<evidence type="ECO:0000256" key="1">
    <source>
        <dbReference type="ARBA" id="ARBA00001066"/>
    </source>
</evidence>
<dbReference type="SUPFAM" id="SSF54680">
    <property type="entry name" value="Pyrimidine nucleoside phosphorylase C-terminal domain"/>
    <property type="match status" value="1"/>
</dbReference>
<keyword evidence="8 13" id="KW-0328">Glycosyltransferase</keyword>
<dbReference type="Gene3D" id="3.40.1030.10">
    <property type="entry name" value="Nucleoside phosphorylase/phosphoribosyltransferase catalytic domain"/>
    <property type="match status" value="1"/>
</dbReference>
<dbReference type="InterPro" id="IPR017872">
    <property type="entry name" value="Pyrmidine_PPase_CS"/>
</dbReference>
<evidence type="ECO:0000256" key="2">
    <source>
        <dbReference type="ARBA" id="ARBA00001958"/>
    </source>
</evidence>
<evidence type="ECO:0000256" key="4">
    <source>
        <dbReference type="ARBA" id="ARBA00006915"/>
    </source>
</evidence>
<evidence type="ECO:0000256" key="8">
    <source>
        <dbReference type="ARBA" id="ARBA00022676"/>
    </source>
</evidence>
<protein>
    <recommendedName>
        <fullName evidence="7">Pyrimidine-nucleoside phosphorylase</fullName>
        <ecNumber evidence="6">2.4.2.2</ecNumber>
    </recommendedName>
</protein>
<dbReference type="EMBL" id="JBHSGK010000021">
    <property type="protein sequence ID" value="MFC4738018.1"/>
    <property type="molecule type" value="Genomic_DNA"/>
</dbReference>
<comment type="catalytic activity">
    <reaction evidence="10">
        <text>uridine + phosphate = alpha-D-ribose 1-phosphate + uracil</text>
        <dbReference type="Rhea" id="RHEA:24388"/>
        <dbReference type="ChEBI" id="CHEBI:16704"/>
        <dbReference type="ChEBI" id="CHEBI:17568"/>
        <dbReference type="ChEBI" id="CHEBI:43474"/>
        <dbReference type="ChEBI" id="CHEBI:57720"/>
        <dbReference type="EC" id="2.4.2.2"/>
    </reaction>
</comment>
<evidence type="ECO:0000259" key="12">
    <source>
        <dbReference type="SMART" id="SM00941"/>
    </source>
</evidence>
<feature type="domain" description="Pyrimidine nucleoside phosphorylase C-terminal" evidence="12">
    <location>
        <begin position="345"/>
        <end position="418"/>
    </location>
</feature>
<dbReference type="SUPFAM" id="SSF47648">
    <property type="entry name" value="Nucleoside phosphorylase/phosphoribosyltransferase N-terminal domain"/>
    <property type="match status" value="1"/>
</dbReference>
<dbReference type="InterPro" id="IPR017459">
    <property type="entry name" value="Glycosyl_Trfase_fam3_N_dom"/>
</dbReference>
<dbReference type="Proteomes" id="UP001595896">
    <property type="component" value="Unassembled WGS sequence"/>
</dbReference>
<accession>A0ABV9NXI6</accession>
<dbReference type="Pfam" id="PF07831">
    <property type="entry name" value="PYNP_C"/>
    <property type="match status" value="1"/>
</dbReference>
<dbReference type="PROSITE" id="PS00647">
    <property type="entry name" value="THYMID_PHOSPHORYLASE"/>
    <property type="match status" value="1"/>
</dbReference>
<keyword evidence="14" id="KW-1185">Reference proteome</keyword>
<evidence type="ECO:0000313" key="14">
    <source>
        <dbReference type="Proteomes" id="UP001595896"/>
    </source>
</evidence>
<comment type="caution">
    <text evidence="13">The sequence shown here is derived from an EMBL/GenBank/DDBJ whole genome shotgun (WGS) entry which is preliminary data.</text>
</comment>
<dbReference type="Gene3D" id="3.90.1170.30">
    <property type="entry name" value="Pyrimidine nucleoside phosphorylase-like, C-terminal domain"/>
    <property type="match status" value="1"/>
</dbReference>
<dbReference type="Pfam" id="PF00591">
    <property type="entry name" value="Glycos_transf_3"/>
    <property type="match status" value="1"/>
</dbReference>
<dbReference type="PIRSF" id="PIRSF000478">
    <property type="entry name" value="TP_PyNP"/>
    <property type="match status" value="1"/>
</dbReference>
<dbReference type="SUPFAM" id="SSF52418">
    <property type="entry name" value="Nucleoside phosphorylase/phosphoribosyltransferase catalytic domain"/>
    <property type="match status" value="1"/>
</dbReference>
<dbReference type="InterPro" id="IPR000053">
    <property type="entry name" value="Thymidine/pyrmidine_PPase"/>
</dbReference>
<comment type="subunit">
    <text evidence="5">Homodimer.</text>
</comment>
<dbReference type="InterPro" id="IPR036320">
    <property type="entry name" value="Glycosyl_Trfase_fam3_N_dom_sf"/>
</dbReference>
<organism evidence="13 14">
    <name type="scientific">Bacillus daqingensis</name>
    <dbReference type="NCBI Taxonomy" id="872396"/>
    <lineage>
        <taxon>Bacteria</taxon>
        <taxon>Bacillati</taxon>
        <taxon>Bacillota</taxon>
        <taxon>Bacilli</taxon>
        <taxon>Bacillales</taxon>
        <taxon>Bacillaceae</taxon>
        <taxon>Bacillus</taxon>
    </lineage>
</organism>
<dbReference type="RefSeq" id="WP_377910610.1">
    <property type="nucleotide sequence ID" value="NZ_JBHSGK010000021.1"/>
</dbReference>
<dbReference type="EC" id="2.4.2.2" evidence="6"/>
<comment type="catalytic activity">
    <reaction evidence="1">
        <text>2'-deoxyuridine + phosphate = 2-deoxy-alpha-D-ribose 1-phosphate + uracil</text>
        <dbReference type="Rhea" id="RHEA:22824"/>
        <dbReference type="ChEBI" id="CHEBI:16450"/>
        <dbReference type="ChEBI" id="CHEBI:17568"/>
        <dbReference type="ChEBI" id="CHEBI:43474"/>
        <dbReference type="ChEBI" id="CHEBI:57259"/>
        <dbReference type="EC" id="2.4.2.2"/>
    </reaction>
</comment>
<dbReference type="InterPro" id="IPR013102">
    <property type="entry name" value="PYNP_C"/>
</dbReference>
<evidence type="ECO:0000256" key="5">
    <source>
        <dbReference type="ARBA" id="ARBA00011738"/>
    </source>
</evidence>
<dbReference type="Pfam" id="PF02885">
    <property type="entry name" value="Glycos_trans_3N"/>
    <property type="match status" value="1"/>
</dbReference>
<dbReference type="InterPro" id="IPR036566">
    <property type="entry name" value="PYNP-like_C_sf"/>
</dbReference>
<evidence type="ECO:0000256" key="11">
    <source>
        <dbReference type="ARBA" id="ARBA00048525"/>
    </source>
</evidence>
<comment type="cofactor">
    <cofactor evidence="2">
        <name>K(+)</name>
        <dbReference type="ChEBI" id="CHEBI:29103"/>
    </cofactor>
</comment>
<comment type="similarity">
    <text evidence="4">Belongs to the thymidine/pyrimidine-nucleoside phosphorylase family.</text>
</comment>
<dbReference type="SMART" id="SM00941">
    <property type="entry name" value="PYNP_C"/>
    <property type="match status" value="1"/>
</dbReference>
<dbReference type="NCBIfam" id="NF004490">
    <property type="entry name" value="PRK05820.1"/>
    <property type="match status" value="1"/>
</dbReference>
<reference evidence="14" key="1">
    <citation type="journal article" date="2019" name="Int. J. Syst. Evol. Microbiol.">
        <title>The Global Catalogue of Microorganisms (GCM) 10K type strain sequencing project: providing services to taxonomists for standard genome sequencing and annotation.</title>
        <authorList>
            <consortium name="The Broad Institute Genomics Platform"/>
            <consortium name="The Broad Institute Genome Sequencing Center for Infectious Disease"/>
            <person name="Wu L."/>
            <person name="Ma J."/>
        </authorList>
    </citation>
    <scope>NUCLEOTIDE SEQUENCE [LARGE SCALE GENOMIC DNA]</scope>
    <source>
        <strain evidence="14">JCM 12165</strain>
    </source>
</reference>
<dbReference type="NCBIfam" id="NF004747">
    <property type="entry name" value="PRK06078.1"/>
    <property type="match status" value="1"/>
</dbReference>
<name>A0ABV9NXI6_9BACI</name>
<dbReference type="PANTHER" id="PTHR10515">
    <property type="entry name" value="THYMIDINE PHOSPHORYLASE"/>
    <property type="match status" value="1"/>
</dbReference>
<evidence type="ECO:0000256" key="3">
    <source>
        <dbReference type="ARBA" id="ARBA00003877"/>
    </source>
</evidence>
<gene>
    <name evidence="13" type="ORF">ACFO4L_15700</name>
</gene>
<evidence type="ECO:0000256" key="7">
    <source>
        <dbReference type="ARBA" id="ARBA00014680"/>
    </source>
</evidence>
<sequence length="433" mass="46287">MRMVDVIEKKRSGQELTDEEIAYVIEGYTNDSIPDYQVSALLMAVYFQGMSARETAVLTQAMVDSGETIDLSSIHGHKVDKHSTGGVGDKISFIIGPLVASVGVPVAKMSGRGLGHTGGTIDKLESINGFNVEVSKEDFIRLVNENKLAVAGQTGNLAPADKKLYALRDVTATVDSIPLIAGSIMSKKIASGADSIVLDVKTGSGAFMKTLEESKKLAQEMVTIGTNLGRNTVAVISDMNQPLGYEIGNANEIREAVDVLRGKNVEDLRELSLEIGSHMALLAGVFDSYEQAYEKLAANLDNGEAFEVMKTFVAAQGGDVSMVENTDLLPGASHSIDVPAKTAGYITAIEAHSIGTAAMYLGAGRETKESKIKHGVGISLRKKIGDYVEAGESLAVLHSDTESQEDARSLVREAYEIRAERVSSPTLIYEVIR</sequence>
<dbReference type="NCBIfam" id="TIGR02644">
    <property type="entry name" value="Y_phosphoryl"/>
    <property type="match status" value="1"/>
</dbReference>